<dbReference type="GO" id="GO:0007165">
    <property type="term" value="P:signal transduction"/>
    <property type="evidence" value="ECO:0007669"/>
    <property type="project" value="UniProtKB-KW"/>
</dbReference>
<organism evidence="5 6">
    <name type="scientific">Azospira inquinata</name>
    <dbReference type="NCBI Taxonomy" id="2785627"/>
    <lineage>
        <taxon>Bacteria</taxon>
        <taxon>Pseudomonadati</taxon>
        <taxon>Pseudomonadota</taxon>
        <taxon>Betaproteobacteria</taxon>
        <taxon>Rhodocyclales</taxon>
        <taxon>Rhodocyclaceae</taxon>
        <taxon>Azospira</taxon>
    </lineage>
</organism>
<dbReference type="Proteomes" id="UP000683428">
    <property type="component" value="Chromosome"/>
</dbReference>
<dbReference type="GO" id="GO:0016020">
    <property type="term" value="C:membrane"/>
    <property type="evidence" value="ECO:0007669"/>
    <property type="project" value="InterPro"/>
</dbReference>
<dbReference type="Gene3D" id="1.20.120.30">
    <property type="entry name" value="Aspartate receptor, ligand-binding domain"/>
    <property type="match status" value="1"/>
</dbReference>
<evidence type="ECO:0000256" key="2">
    <source>
        <dbReference type="PROSITE-ProRule" id="PRU00284"/>
    </source>
</evidence>
<evidence type="ECO:0000313" key="6">
    <source>
        <dbReference type="Proteomes" id="UP000683428"/>
    </source>
</evidence>
<dbReference type="KEGG" id="aiq:Azoinq_10355"/>
<dbReference type="Pfam" id="PF13682">
    <property type="entry name" value="CZB"/>
    <property type="match status" value="1"/>
</dbReference>
<accession>A0A975XW48</accession>
<dbReference type="PANTHER" id="PTHR32089">
    <property type="entry name" value="METHYL-ACCEPTING CHEMOTAXIS PROTEIN MCPB"/>
    <property type="match status" value="1"/>
</dbReference>
<name>A0A975XW48_9RHOO</name>
<dbReference type="Gene3D" id="6.10.250.3200">
    <property type="match status" value="1"/>
</dbReference>
<dbReference type="AlphaFoldDB" id="A0A975XW48"/>
<keyword evidence="6" id="KW-1185">Reference proteome</keyword>
<dbReference type="EMBL" id="CP064782">
    <property type="protein sequence ID" value="QWT50522.1"/>
    <property type="molecule type" value="Genomic_DNA"/>
</dbReference>
<dbReference type="PROSITE" id="PS50111">
    <property type="entry name" value="CHEMOTAXIS_TRANSDUC_2"/>
    <property type="match status" value="1"/>
</dbReference>
<proteinExistence type="predicted"/>
<protein>
    <submittedName>
        <fullName evidence="5">CZB domain-containing protein</fullName>
    </submittedName>
</protein>
<feature type="domain" description="Methyl-accepting transducer" evidence="4">
    <location>
        <begin position="24"/>
        <end position="255"/>
    </location>
</feature>
<feature type="coiled-coil region" evidence="3">
    <location>
        <begin position="11"/>
        <end position="52"/>
    </location>
</feature>
<dbReference type="Pfam" id="PF00015">
    <property type="entry name" value="MCPsignal"/>
    <property type="match status" value="1"/>
</dbReference>
<dbReference type="SUPFAM" id="SSF58104">
    <property type="entry name" value="Methyl-accepting chemotaxis protein (MCP) signaling domain"/>
    <property type="match status" value="1"/>
</dbReference>
<evidence type="ECO:0000259" key="4">
    <source>
        <dbReference type="PROSITE" id="PS50111"/>
    </source>
</evidence>
<gene>
    <name evidence="5" type="ORF">Azoinq_10355</name>
</gene>
<sequence length="376" mass="40600">MLGIFGTSAREQQLENQNAALQAEADQLRQRLNALESEQQALTERCNRSELQAAQSAHLLENMARFGDSLLHSQDTIALMATTLREEKSEAVSAGHITEGSQDLMHRISADLVNLADHSRSAMTQMNGLNVNAEKIGGILNLIKEVADQTNLLALNAAIEAARAGEAGRGFAVVADEVRKLAERTTKATHDISILVDAIQQDTHAAHTTIATLAEQAESFGSDGAKATESLDNIIGLSKRIEQALAVSALRSFTELAKMDHLVFKFEVYKAFMGASGKSAEDFSSHTTCRLGKWYYQGEGRDCFSQLDGYAAMEGPHQQVHQTGKAALEKLKTGDFVGGVTLLEEMETSSHGVLDCLERMAQAGAASPDILCMSHD</sequence>
<keyword evidence="3" id="KW-0175">Coiled coil</keyword>
<evidence type="ECO:0000256" key="1">
    <source>
        <dbReference type="ARBA" id="ARBA00023224"/>
    </source>
</evidence>
<dbReference type="InterPro" id="IPR004089">
    <property type="entry name" value="MCPsignal_dom"/>
</dbReference>
<reference evidence="5" key="1">
    <citation type="submission" date="2020-11" db="EMBL/GenBank/DDBJ databases">
        <title>Azospira inquinata sp. nov.</title>
        <authorList>
            <person name="Moe W.M."/>
            <person name="Mikes M.C."/>
        </authorList>
    </citation>
    <scope>NUCLEOTIDE SEQUENCE</scope>
    <source>
        <strain evidence="5">Azo-3</strain>
    </source>
</reference>
<evidence type="ECO:0000256" key="3">
    <source>
        <dbReference type="SAM" id="Coils"/>
    </source>
</evidence>
<dbReference type="PANTHER" id="PTHR32089:SF112">
    <property type="entry name" value="LYSOZYME-LIKE PROTEIN-RELATED"/>
    <property type="match status" value="1"/>
</dbReference>
<dbReference type="InterPro" id="IPR025991">
    <property type="entry name" value="Chemoreceptor_zinc-bind_dom"/>
</dbReference>
<evidence type="ECO:0000313" key="5">
    <source>
        <dbReference type="EMBL" id="QWT50522.1"/>
    </source>
</evidence>
<keyword evidence="1 2" id="KW-0807">Transducer</keyword>
<dbReference type="SMART" id="SM00283">
    <property type="entry name" value="MA"/>
    <property type="match status" value="1"/>
</dbReference>